<evidence type="ECO:0008006" key="3">
    <source>
        <dbReference type="Google" id="ProtNLM"/>
    </source>
</evidence>
<dbReference type="Proteomes" id="UP001500305">
    <property type="component" value="Unassembled WGS sequence"/>
</dbReference>
<dbReference type="EMBL" id="BAAATR010000015">
    <property type="protein sequence ID" value="GAA2250588.1"/>
    <property type="molecule type" value="Genomic_DNA"/>
</dbReference>
<dbReference type="RefSeq" id="WP_344637500.1">
    <property type="nucleotide sequence ID" value="NZ_BAAATR010000015.1"/>
</dbReference>
<proteinExistence type="predicted"/>
<organism evidence="1 2">
    <name type="scientific">Kitasatospora cystarginea</name>
    <dbReference type="NCBI Taxonomy" id="58350"/>
    <lineage>
        <taxon>Bacteria</taxon>
        <taxon>Bacillati</taxon>
        <taxon>Actinomycetota</taxon>
        <taxon>Actinomycetes</taxon>
        <taxon>Kitasatosporales</taxon>
        <taxon>Streptomycetaceae</taxon>
        <taxon>Kitasatospora</taxon>
    </lineage>
</organism>
<protein>
    <recommendedName>
        <fullName evidence="3">Tetratricopeptide repeat protein</fullName>
    </recommendedName>
</protein>
<dbReference type="InterPro" id="IPR011990">
    <property type="entry name" value="TPR-like_helical_dom_sf"/>
</dbReference>
<accession>A0ABN3E7X6</accession>
<name>A0ABN3E7X6_9ACTN</name>
<comment type="caution">
    <text evidence="1">The sequence shown here is derived from an EMBL/GenBank/DDBJ whole genome shotgun (WGS) entry which is preliminary data.</text>
</comment>
<dbReference type="SUPFAM" id="SSF48452">
    <property type="entry name" value="TPR-like"/>
    <property type="match status" value="1"/>
</dbReference>
<sequence length="201" mass="22623">MGSTEWDWAAEARYEEEVAARCEGADRLNHLYQAAEFWSDADEHQRALDLLDLVAEQSPDPAQCAADPLLAYCLFRVGREEQGRAAARAVEERAAAEQDWEAYEEFAGYLVRAGRLEHALTDYDAALLLVLALDQPDAPPAGRSAIRPFSLVAKGRLAVRTRLGLPPDEHDRTVLEGMSRTERWRHRRSRRRGGAVRIVRS</sequence>
<evidence type="ECO:0000313" key="1">
    <source>
        <dbReference type="EMBL" id="GAA2250588.1"/>
    </source>
</evidence>
<evidence type="ECO:0000313" key="2">
    <source>
        <dbReference type="Proteomes" id="UP001500305"/>
    </source>
</evidence>
<keyword evidence="2" id="KW-1185">Reference proteome</keyword>
<reference evidence="1 2" key="1">
    <citation type="journal article" date="2019" name="Int. J. Syst. Evol. Microbiol.">
        <title>The Global Catalogue of Microorganisms (GCM) 10K type strain sequencing project: providing services to taxonomists for standard genome sequencing and annotation.</title>
        <authorList>
            <consortium name="The Broad Institute Genomics Platform"/>
            <consortium name="The Broad Institute Genome Sequencing Center for Infectious Disease"/>
            <person name="Wu L."/>
            <person name="Ma J."/>
        </authorList>
    </citation>
    <scope>NUCLEOTIDE SEQUENCE [LARGE SCALE GENOMIC DNA]</scope>
    <source>
        <strain evidence="1 2">JCM 7356</strain>
    </source>
</reference>
<gene>
    <name evidence="1" type="ORF">GCM10010430_36780</name>
</gene>